<sequence>FCLSRSECLEEAVFVALTIYHFRPECFCDVVARKLIKSGIPLISPPVEAGSHGGEGKKQLEIEGADDCSFSVDLQQGEVGIVTEC</sequence>
<dbReference type="EMBL" id="AMZH03023201">
    <property type="protein sequence ID" value="RRT36722.1"/>
    <property type="molecule type" value="Genomic_DNA"/>
</dbReference>
<evidence type="ECO:0000313" key="2">
    <source>
        <dbReference type="Proteomes" id="UP000287651"/>
    </source>
</evidence>
<evidence type="ECO:0000313" key="1">
    <source>
        <dbReference type="EMBL" id="RRT36722.1"/>
    </source>
</evidence>
<gene>
    <name evidence="1" type="ORF">B296_00057595</name>
</gene>
<dbReference type="AlphaFoldDB" id="A0A426XB86"/>
<name>A0A426XB86_ENSVE</name>
<comment type="caution">
    <text evidence="1">The sequence shown here is derived from an EMBL/GenBank/DDBJ whole genome shotgun (WGS) entry which is preliminary data.</text>
</comment>
<organism evidence="1 2">
    <name type="scientific">Ensete ventricosum</name>
    <name type="common">Abyssinian banana</name>
    <name type="synonym">Musa ensete</name>
    <dbReference type="NCBI Taxonomy" id="4639"/>
    <lineage>
        <taxon>Eukaryota</taxon>
        <taxon>Viridiplantae</taxon>
        <taxon>Streptophyta</taxon>
        <taxon>Embryophyta</taxon>
        <taxon>Tracheophyta</taxon>
        <taxon>Spermatophyta</taxon>
        <taxon>Magnoliopsida</taxon>
        <taxon>Liliopsida</taxon>
        <taxon>Zingiberales</taxon>
        <taxon>Musaceae</taxon>
        <taxon>Ensete</taxon>
    </lineage>
</organism>
<reference evidence="1 2" key="1">
    <citation type="journal article" date="2014" name="Agronomy (Basel)">
        <title>A Draft Genome Sequence for Ensete ventricosum, the Drought-Tolerant Tree Against Hunger.</title>
        <authorList>
            <person name="Harrison J."/>
            <person name="Moore K.A."/>
            <person name="Paszkiewicz K."/>
            <person name="Jones T."/>
            <person name="Grant M."/>
            <person name="Ambacheew D."/>
            <person name="Muzemil S."/>
            <person name="Studholme D.J."/>
        </authorList>
    </citation>
    <scope>NUCLEOTIDE SEQUENCE [LARGE SCALE GENOMIC DNA]</scope>
</reference>
<protein>
    <submittedName>
        <fullName evidence="1">Uncharacterized protein</fullName>
    </submittedName>
</protein>
<accession>A0A426XB86</accession>
<proteinExistence type="predicted"/>
<dbReference type="Proteomes" id="UP000287651">
    <property type="component" value="Unassembled WGS sequence"/>
</dbReference>
<feature type="non-terminal residue" evidence="1">
    <location>
        <position position="1"/>
    </location>
</feature>